<keyword evidence="4" id="KW-1185">Reference proteome</keyword>
<dbReference type="SUPFAM" id="SSF47473">
    <property type="entry name" value="EF-hand"/>
    <property type="match status" value="1"/>
</dbReference>
<evidence type="ECO:0000259" key="1">
    <source>
        <dbReference type="PROSITE" id="PS50222"/>
    </source>
</evidence>
<dbReference type="FunFam" id="1.10.238.10:FF:000028">
    <property type="entry name" value="Putative calcium-binding mitochondrial carrier protein scamc-2"/>
    <property type="match status" value="1"/>
</dbReference>
<comment type="caution">
    <text evidence="2">The sequence shown here is derived from an EMBL/GenBank/DDBJ whole genome shotgun (WGS) entry which is preliminary data.</text>
</comment>
<evidence type="ECO:0000313" key="2">
    <source>
        <dbReference type="EMBL" id="CAF1597020.1"/>
    </source>
</evidence>
<proteinExistence type="predicted"/>
<name>A0A816AFK5_9BILA</name>
<dbReference type="AlphaFoldDB" id="A0A816AFK5"/>
<dbReference type="Proteomes" id="UP000663829">
    <property type="component" value="Unassembled WGS sequence"/>
</dbReference>
<dbReference type="OrthoDB" id="270584at2759"/>
<reference evidence="2" key="1">
    <citation type="submission" date="2021-02" db="EMBL/GenBank/DDBJ databases">
        <authorList>
            <person name="Nowell W R."/>
        </authorList>
    </citation>
    <scope>NUCLEOTIDE SEQUENCE</scope>
</reference>
<dbReference type="EMBL" id="CAJOBC010101199">
    <property type="protein sequence ID" value="CAF4472239.1"/>
    <property type="molecule type" value="Genomic_DNA"/>
</dbReference>
<feature type="domain" description="EF-hand" evidence="1">
    <location>
        <begin position="61"/>
        <end position="96"/>
    </location>
</feature>
<dbReference type="Proteomes" id="UP000681722">
    <property type="component" value="Unassembled WGS sequence"/>
</dbReference>
<dbReference type="InterPro" id="IPR011992">
    <property type="entry name" value="EF-hand-dom_pair"/>
</dbReference>
<accession>A0A816AFK5</accession>
<gene>
    <name evidence="2" type="ORF">GPM918_LOCUS42162</name>
    <name evidence="3" type="ORF">SRO942_LOCUS43354</name>
</gene>
<evidence type="ECO:0000313" key="3">
    <source>
        <dbReference type="EMBL" id="CAF4472239.1"/>
    </source>
</evidence>
<protein>
    <recommendedName>
        <fullName evidence="1">EF-hand domain-containing protein</fullName>
    </recommendedName>
</protein>
<sequence length="141" mass="15997">MIQPSRIQPTARYSVQECTEIPSFGHYMSSLLCTHIFLGNVDGKFDANDLSIYFEKLGIKLGSDDASKLIQKMDQDGSLEITYDEWRNFFLLNPAIGEQNPSEMLQYWRAASHFDFGEASFTVPDVVIKGIINMKLVIHVT</sequence>
<dbReference type="InterPro" id="IPR002048">
    <property type="entry name" value="EF_hand_dom"/>
</dbReference>
<feature type="non-terminal residue" evidence="2">
    <location>
        <position position="1"/>
    </location>
</feature>
<dbReference type="GO" id="GO:0005509">
    <property type="term" value="F:calcium ion binding"/>
    <property type="evidence" value="ECO:0007669"/>
    <property type="project" value="InterPro"/>
</dbReference>
<dbReference type="EMBL" id="CAJNOQ010034885">
    <property type="protein sequence ID" value="CAF1597020.1"/>
    <property type="molecule type" value="Genomic_DNA"/>
</dbReference>
<evidence type="ECO:0000313" key="4">
    <source>
        <dbReference type="Proteomes" id="UP000663829"/>
    </source>
</evidence>
<organism evidence="2 4">
    <name type="scientific">Didymodactylos carnosus</name>
    <dbReference type="NCBI Taxonomy" id="1234261"/>
    <lineage>
        <taxon>Eukaryota</taxon>
        <taxon>Metazoa</taxon>
        <taxon>Spiralia</taxon>
        <taxon>Gnathifera</taxon>
        <taxon>Rotifera</taxon>
        <taxon>Eurotatoria</taxon>
        <taxon>Bdelloidea</taxon>
        <taxon>Philodinida</taxon>
        <taxon>Philodinidae</taxon>
        <taxon>Didymodactylos</taxon>
    </lineage>
</organism>
<dbReference type="PROSITE" id="PS50222">
    <property type="entry name" value="EF_HAND_2"/>
    <property type="match status" value="1"/>
</dbReference>
<dbReference type="Gene3D" id="1.10.238.10">
    <property type="entry name" value="EF-hand"/>
    <property type="match status" value="1"/>
</dbReference>